<evidence type="ECO:0000256" key="13">
    <source>
        <dbReference type="ARBA" id="ARBA00049433"/>
    </source>
</evidence>
<dbReference type="Pfam" id="PF00970">
    <property type="entry name" value="FAD_binding_6"/>
    <property type="match status" value="1"/>
</dbReference>
<protein>
    <recommendedName>
        <fullName evidence="3">nitric oxide dioxygenase</fullName>
        <ecNumber evidence="3">1.14.12.17</ecNumber>
    </recommendedName>
</protein>
<dbReference type="InterPro" id="IPR012292">
    <property type="entry name" value="Globin/Proto"/>
</dbReference>
<comment type="cofactor">
    <cofactor evidence="1">
        <name>heme b</name>
        <dbReference type="ChEBI" id="CHEBI:60344"/>
    </cofactor>
</comment>
<keyword evidence="10" id="KW-0411">Iron-sulfur</keyword>
<evidence type="ECO:0000256" key="12">
    <source>
        <dbReference type="ARBA" id="ARBA00048649"/>
    </source>
</evidence>
<evidence type="ECO:0000256" key="9">
    <source>
        <dbReference type="ARBA" id="ARBA00023004"/>
    </source>
</evidence>
<dbReference type="InterPro" id="IPR017927">
    <property type="entry name" value="FAD-bd_FR_type"/>
</dbReference>
<keyword evidence="7" id="KW-0479">Metal-binding</keyword>
<organism evidence="18 19">
    <name type="scientific">Yinghuangia aomiensis</name>
    <dbReference type="NCBI Taxonomy" id="676205"/>
    <lineage>
        <taxon>Bacteria</taxon>
        <taxon>Bacillati</taxon>
        <taxon>Actinomycetota</taxon>
        <taxon>Actinomycetes</taxon>
        <taxon>Kitasatosporales</taxon>
        <taxon>Streptomycetaceae</taxon>
        <taxon>Yinghuangia</taxon>
    </lineage>
</organism>
<comment type="catalytic activity">
    <reaction evidence="13">
        <text>2 nitric oxide + NADPH + 2 O2 = 2 nitrate + NADP(+) + H(+)</text>
        <dbReference type="Rhea" id="RHEA:19465"/>
        <dbReference type="ChEBI" id="CHEBI:15378"/>
        <dbReference type="ChEBI" id="CHEBI:15379"/>
        <dbReference type="ChEBI" id="CHEBI:16480"/>
        <dbReference type="ChEBI" id="CHEBI:17632"/>
        <dbReference type="ChEBI" id="CHEBI:57783"/>
        <dbReference type="ChEBI" id="CHEBI:58349"/>
        <dbReference type="EC" id="1.14.12.17"/>
    </reaction>
</comment>
<dbReference type="SUPFAM" id="SSF63380">
    <property type="entry name" value="Riboflavin synthase domain-like"/>
    <property type="match status" value="1"/>
</dbReference>
<dbReference type="PANTHER" id="PTHR43396">
    <property type="entry name" value="FLAVOHEMOPROTEIN"/>
    <property type="match status" value="1"/>
</dbReference>
<dbReference type="Gene3D" id="2.40.30.10">
    <property type="entry name" value="Translation factors"/>
    <property type="match status" value="1"/>
</dbReference>
<dbReference type="CDD" id="cd19753">
    <property type="entry name" value="Mb-like_oxidoreductase"/>
    <property type="match status" value="1"/>
</dbReference>
<dbReference type="Proteomes" id="UP001500466">
    <property type="component" value="Unassembled WGS sequence"/>
</dbReference>
<proteinExistence type="inferred from homology"/>
<evidence type="ECO:0000259" key="17">
    <source>
        <dbReference type="PROSITE" id="PS51384"/>
    </source>
</evidence>
<evidence type="ECO:0000256" key="7">
    <source>
        <dbReference type="ARBA" id="ARBA00022723"/>
    </source>
</evidence>
<comment type="caution">
    <text evidence="18">The sequence shown here is derived from an EMBL/GenBank/DDBJ whole genome shotgun (WGS) entry which is preliminary data.</text>
</comment>
<comment type="similarity">
    <text evidence="14">Belongs to the globin family.</text>
</comment>
<name>A0ABP9HAY7_9ACTN</name>
<evidence type="ECO:0000256" key="15">
    <source>
        <dbReference type="SAM" id="MobiDB-lite"/>
    </source>
</evidence>
<evidence type="ECO:0000313" key="19">
    <source>
        <dbReference type="Proteomes" id="UP001500466"/>
    </source>
</evidence>
<evidence type="ECO:0000313" key="18">
    <source>
        <dbReference type="EMBL" id="GAA4966120.1"/>
    </source>
</evidence>
<keyword evidence="11" id="KW-0520">NAD</keyword>
<feature type="domain" description="FAD-binding FR-type" evidence="17">
    <location>
        <begin position="221"/>
        <end position="321"/>
    </location>
</feature>
<evidence type="ECO:0000256" key="8">
    <source>
        <dbReference type="ARBA" id="ARBA00022857"/>
    </source>
</evidence>
<dbReference type="InterPro" id="IPR009050">
    <property type="entry name" value="Globin-like_sf"/>
</dbReference>
<evidence type="ECO:0000256" key="4">
    <source>
        <dbReference type="ARBA" id="ARBA00022617"/>
    </source>
</evidence>
<keyword evidence="14" id="KW-0813">Transport</keyword>
<evidence type="ECO:0000256" key="1">
    <source>
        <dbReference type="ARBA" id="ARBA00001970"/>
    </source>
</evidence>
<comment type="similarity">
    <text evidence="2">In the C-terminal section; belongs to the flavoprotein pyridine nucleotide cytochrome reductase family.</text>
</comment>
<dbReference type="InterPro" id="IPR000971">
    <property type="entry name" value="Globin"/>
</dbReference>
<dbReference type="EC" id="1.14.12.17" evidence="3"/>
<keyword evidence="8" id="KW-0521">NADP</keyword>
<evidence type="ECO:0000256" key="2">
    <source>
        <dbReference type="ARBA" id="ARBA00006401"/>
    </source>
</evidence>
<feature type="domain" description="Globin" evidence="16">
    <location>
        <begin position="82"/>
        <end position="215"/>
    </location>
</feature>
<feature type="region of interest" description="Disordered" evidence="15">
    <location>
        <begin position="319"/>
        <end position="338"/>
    </location>
</feature>
<accession>A0ABP9HAY7</accession>
<evidence type="ECO:0000259" key="16">
    <source>
        <dbReference type="PROSITE" id="PS01033"/>
    </source>
</evidence>
<evidence type="ECO:0000256" key="3">
    <source>
        <dbReference type="ARBA" id="ARBA00012229"/>
    </source>
</evidence>
<evidence type="ECO:0000256" key="6">
    <source>
        <dbReference type="ARBA" id="ARBA00022714"/>
    </source>
</evidence>
<sequence>MTGPFGLSGPVPYWPAGQPETGSALGSSSVCTTGAAAISVGHDYYALLARHDASRLRRRILGGAPSATAAAAGAGFPSAALHDGVADREVILAHVGLVLPFDALIEDLYDVMFERHPYLRALFPESMAFQRTHLARMFDYLVDRLDRPEEIAATFARLGRDHRKLGVRPAHYQAFEDALCEALRRRGGVRWTAAAEDAWLRMLRFAVAAMVDGADAALTEPPYWSATVVDHRLPLPDTAVIRVRPHEPYAYAAGQFAAVESPLVEQAWRAYRLVSTPGPDGEVEFHVRATGAGGVNDALVFRTGVGDVVRLGPPRVGSEPGIGQVAGDRGAGASMAGR</sequence>
<comment type="catalytic activity">
    <reaction evidence="12">
        <text>2 nitric oxide + NADH + 2 O2 = 2 nitrate + NAD(+) + H(+)</text>
        <dbReference type="Rhea" id="RHEA:19469"/>
        <dbReference type="ChEBI" id="CHEBI:15378"/>
        <dbReference type="ChEBI" id="CHEBI:15379"/>
        <dbReference type="ChEBI" id="CHEBI:16480"/>
        <dbReference type="ChEBI" id="CHEBI:17632"/>
        <dbReference type="ChEBI" id="CHEBI:57540"/>
        <dbReference type="ChEBI" id="CHEBI:57945"/>
        <dbReference type="EC" id="1.14.12.17"/>
    </reaction>
</comment>
<dbReference type="PROSITE" id="PS51384">
    <property type="entry name" value="FAD_FR"/>
    <property type="match status" value="1"/>
</dbReference>
<dbReference type="Pfam" id="PF00042">
    <property type="entry name" value="Globin"/>
    <property type="match status" value="1"/>
</dbReference>
<dbReference type="EMBL" id="BAABHS010000010">
    <property type="protein sequence ID" value="GAA4966120.1"/>
    <property type="molecule type" value="Genomic_DNA"/>
</dbReference>
<dbReference type="InterPro" id="IPR017938">
    <property type="entry name" value="Riboflavin_synthase-like_b-brl"/>
</dbReference>
<keyword evidence="4 14" id="KW-0349">Heme</keyword>
<keyword evidence="9" id="KW-0408">Iron</keyword>
<reference evidence="19" key="1">
    <citation type="journal article" date="2019" name="Int. J. Syst. Evol. Microbiol.">
        <title>The Global Catalogue of Microorganisms (GCM) 10K type strain sequencing project: providing services to taxonomists for standard genome sequencing and annotation.</title>
        <authorList>
            <consortium name="The Broad Institute Genomics Platform"/>
            <consortium name="The Broad Institute Genome Sequencing Center for Infectious Disease"/>
            <person name="Wu L."/>
            <person name="Ma J."/>
        </authorList>
    </citation>
    <scope>NUCLEOTIDE SEQUENCE [LARGE SCALE GENOMIC DNA]</scope>
    <source>
        <strain evidence="19">JCM 17986</strain>
    </source>
</reference>
<keyword evidence="19" id="KW-1185">Reference proteome</keyword>
<evidence type="ECO:0000256" key="5">
    <source>
        <dbReference type="ARBA" id="ARBA00022621"/>
    </source>
</evidence>
<dbReference type="PANTHER" id="PTHR43396:SF3">
    <property type="entry name" value="FLAVOHEMOPROTEIN"/>
    <property type="match status" value="1"/>
</dbReference>
<gene>
    <name evidence="18" type="ORF">GCM10023205_33330</name>
</gene>
<dbReference type="Gene3D" id="1.10.490.10">
    <property type="entry name" value="Globins"/>
    <property type="match status" value="1"/>
</dbReference>
<evidence type="ECO:0000256" key="11">
    <source>
        <dbReference type="ARBA" id="ARBA00023027"/>
    </source>
</evidence>
<keyword evidence="5 14" id="KW-0561">Oxygen transport</keyword>
<dbReference type="PROSITE" id="PS01033">
    <property type="entry name" value="GLOBIN"/>
    <property type="match status" value="1"/>
</dbReference>
<evidence type="ECO:0000256" key="10">
    <source>
        <dbReference type="ARBA" id="ARBA00023014"/>
    </source>
</evidence>
<evidence type="ECO:0000256" key="14">
    <source>
        <dbReference type="RuleBase" id="RU000356"/>
    </source>
</evidence>
<dbReference type="SUPFAM" id="SSF46458">
    <property type="entry name" value="Globin-like"/>
    <property type="match status" value="1"/>
</dbReference>
<keyword evidence="6" id="KW-0001">2Fe-2S</keyword>
<dbReference type="InterPro" id="IPR008333">
    <property type="entry name" value="Cbr1-like_FAD-bd_dom"/>
</dbReference>